<keyword evidence="2" id="KW-0812">Transmembrane</keyword>
<feature type="region of interest" description="Disordered" evidence="1">
    <location>
        <begin position="1"/>
        <end position="29"/>
    </location>
</feature>
<gene>
    <name evidence="3" type="ORF">Fcan01_01208</name>
</gene>
<evidence type="ECO:0000256" key="1">
    <source>
        <dbReference type="SAM" id="MobiDB-lite"/>
    </source>
</evidence>
<proteinExistence type="predicted"/>
<evidence type="ECO:0000313" key="4">
    <source>
        <dbReference type="Proteomes" id="UP000198287"/>
    </source>
</evidence>
<evidence type="ECO:0000313" key="3">
    <source>
        <dbReference type="EMBL" id="OXA62435.1"/>
    </source>
</evidence>
<feature type="transmembrane region" description="Helical" evidence="2">
    <location>
        <begin position="86"/>
        <end position="108"/>
    </location>
</feature>
<evidence type="ECO:0000256" key="2">
    <source>
        <dbReference type="SAM" id="Phobius"/>
    </source>
</evidence>
<reference evidence="3 4" key="1">
    <citation type="submission" date="2015-12" db="EMBL/GenBank/DDBJ databases">
        <title>The genome of Folsomia candida.</title>
        <authorList>
            <person name="Faddeeva A."/>
            <person name="Derks M.F."/>
            <person name="Anvar Y."/>
            <person name="Smit S."/>
            <person name="Van Straalen N."/>
            <person name="Roelofs D."/>
        </authorList>
    </citation>
    <scope>NUCLEOTIDE SEQUENCE [LARGE SCALE GENOMIC DNA]</scope>
    <source>
        <strain evidence="3 4">VU population</strain>
        <tissue evidence="3">Whole body</tissue>
    </source>
</reference>
<keyword evidence="2" id="KW-1133">Transmembrane helix</keyword>
<dbReference type="EMBL" id="LNIX01000001">
    <property type="protein sequence ID" value="OXA62435.1"/>
    <property type="molecule type" value="Genomic_DNA"/>
</dbReference>
<dbReference type="Proteomes" id="UP000198287">
    <property type="component" value="Unassembled WGS sequence"/>
</dbReference>
<dbReference type="AlphaFoldDB" id="A0A226EXQ3"/>
<accession>A0A226EXQ3</accession>
<keyword evidence="2" id="KW-0472">Membrane</keyword>
<sequence>MAWDGPSTASRQIKSGKYTGLPSENGGGKAVASTRLDVGKICDSLPPVATTCQLFQEPLWHTGIIITLPASPVRESLSIMISQSTLIGVALSILILLVASVLMSLSAYHKISELQKRLEQLSYFTMNSSYLNSSFSMAKNEREVFEKQKTPNLNLA</sequence>
<organism evidence="3 4">
    <name type="scientific">Folsomia candida</name>
    <name type="common">Springtail</name>
    <dbReference type="NCBI Taxonomy" id="158441"/>
    <lineage>
        <taxon>Eukaryota</taxon>
        <taxon>Metazoa</taxon>
        <taxon>Ecdysozoa</taxon>
        <taxon>Arthropoda</taxon>
        <taxon>Hexapoda</taxon>
        <taxon>Collembola</taxon>
        <taxon>Entomobryomorpha</taxon>
        <taxon>Isotomoidea</taxon>
        <taxon>Isotomidae</taxon>
        <taxon>Proisotominae</taxon>
        <taxon>Folsomia</taxon>
    </lineage>
</organism>
<name>A0A226EXQ3_FOLCA</name>
<keyword evidence="4" id="KW-1185">Reference proteome</keyword>
<comment type="caution">
    <text evidence="3">The sequence shown here is derived from an EMBL/GenBank/DDBJ whole genome shotgun (WGS) entry which is preliminary data.</text>
</comment>
<protein>
    <submittedName>
        <fullName evidence="3">Uncharacterized protein</fullName>
    </submittedName>
</protein>